<gene>
    <name evidence="1" type="ORF">ACFFGT_26405</name>
</gene>
<reference evidence="1 2" key="1">
    <citation type="submission" date="2024-09" db="EMBL/GenBank/DDBJ databases">
        <authorList>
            <person name="Sun Q."/>
            <person name="Mori K."/>
        </authorList>
    </citation>
    <scope>NUCLEOTIDE SEQUENCE [LARGE SCALE GENOMIC DNA]</scope>
    <source>
        <strain evidence="1 2">NCAIM B.02415</strain>
    </source>
</reference>
<evidence type="ECO:0000313" key="2">
    <source>
        <dbReference type="Proteomes" id="UP001589828"/>
    </source>
</evidence>
<dbReference type="EMBL" id="JBHLTS010000076">
    <property type="protein sequence ID" value="MFC0517773.1"/>
    <property type="molecule type" value="Genomic_DNA"/>
</dbReference>
<protein>
    <submittedName>
        <fullName evidence="1">Uncharacterized protein</fullName>
    </submittedName>
</protein>
<keyword evidence="2" id="KW-1185">Reference proteome</keyword>
<comment type="caution">
    <text evidence="1">The sequence shown here is derived from an EMBL/GenBank/DDBJ whole genome shotgun (WGS) entry which is preliminary data.</text>
</comment>
<name>A0ABV6LEB2_9SPHI</name>
<proteinExistence type="predicted"/>
<sequence>MNLLSQTVELVFLAHLRPEAIDALKPHVPLISESSRNVFAASVVKAIAQKVKDPHVAKELNTSGKSLFKAGIQSFDYDDEFWPLHPKPNYVPLPGSLFFDMGGDEVMLNPQPLPPHEQSYYGALLTMLAETISVENTSETLHDIGMSLMKQTTRVHEKY</sequence>
<dbReference type="Proteomes" id="UP001589828">
    <property type="component" value="Unassembled WGS sequence"/>
</dbReference>
<evidence type="ECO:0000313" key="1">
    <source>
        <dbReference type="EMBL" id="MFC0517773.1"/>
    </source>
</evidence>
<accession>A0ABV6LEB2</accession>
<organism evidence="1 2">
    <name type="scientific">Mucilaginibacter angelicae</name>
    <dbReference type="NCBI Taxonomy" id="869718"/>
    <lineage>
        <taxon>Bacteria</taxon>
        <taxon>Pseudomonadati</taxon>
        <taxon>Bacteroidota</taxon>
        <taxon>Sphingobacteriia</taxon>
        <taxon>Sphingobacteriales</taxon>
        <taxon>Sphingobacteriaceae</taxon>
        <taxon>Mucilaginibacter</taxon>
    </lineage>
</organism>
<dbReference type="RefSeq" id="WP_377025508.1">
    <property type="nucleotide sequence ID" value="NZ_JBHLTS010000076.1"/>
</dbReference>